<comment type="caution">
    <text evidence="1">The sequence shown here is derived from an EMBL/GenBank/DDBJ whole genome shotgun (WGS) entry which is preliminary data.</text>
</comment>
<keyword evidence="2" id="KW-1185">Reference proteome</keyword>
<evidence type="ECO:0000313" key="1">
    <source>
        <dbReference type="EMBL" id="KAH9289229.1"/>
    </source>
</evidence>
<organism evidence="1 2">
    <name type="scientific">Taxus chinensis</name>
    <name type="common">Chinese yew</name>
    <name type="synonym">Taxus wallichiana var. chinensis</name>
    <dbReference type="NCBI Taxonomy" id="29808"/>
    <lineage>
        <taxon>Eukaryota</taxon>
        <taxon>Viridiplantae</taxon>
        <taxon>Streptophyta</taxon>
        <taxon>Embryophyta</taxon>
        <taxon>Tracheophyta</taxon>
        <taxon>Spermatophyta</taxon>
        <taxon>Pinopsida</taxon>
        <taxon>Pinidae</taxon>
        <taxon>Conifers II</taxon>
        <taxon>Cupressales</taxon>
        <taxon>Taxaceae</taxon>
        <taxon>Taxus</taxon>
    </lineage>
</organism>
<dbReference type="AlphaFoldDB" id="A0AA38C1D9"/>
<gene>
    <name evidence="1" type="ORF">KI387_033346</name>
</gene>
<protein>
    <recommendedName>
        <fullName evidence="3">Kinesin motor domain-containing protein</fullName>
    </recommendedName>
</protein>
<evidence type="ECO:0000313" key="2">
    <source>
        <dbReference type="Proteomes" id="UP000824469"/>
    </source>
</evidence>
<evidence type="ECO:0008006" key="3">
    <source>
        <dbReference type="Google" id="ProtNLM"/>
    </source>
</evidence>
<feature type="non-terminal residue" evidence="1">
    <location>
        <position position="1"/>
    </location>
</feature>
<reference evidence="1 2" key="1">
    <citation type="journal article" date="2021" name="Nat. Plants">
        <title>The Taxus genome provides insights into paclitaxel biosynthesis.</title>
        <authorList>
            <person name="Xiong X."/>
            <person name="Gou J."/>
            <person name="Liao Q."/>
            <person name="Li Y."/>
            <person name="Zhou Q."/>
            <person name="Bi G."/>
            <person name="Li C."/>
            <person name="Du R."/>
            <person name="Wang X."/>
            <person name="Sun T."/>
            <person name="Guo L."/>
            <person name="Liang H."/>
            <person name="Lu P."/>
            <person name="Wu Y."/>
            <person name="Zhang Z."/>
            <person name="Ro D.K."/>
            <person name="Shang Y."/>
            <person name="Huang S."/>
            <person name="Yan J."/>
        </authorList>
    </citation>
    <scope>NUCLEOTIDE SEQUENCE [LARGE SCALE GENOMIC DNA]</scope>
    <source>
        <strain evidence="1">Ta-2019</strain>
    </source>
</reference>
<feature type="non-terminal residue" evidence="1">
    <location>
        <position position="76"/>
    </location>
</feature>
<proteinExistence type="predicted"/>
<dbReference type="EMBL" id="JAHRHJ020003813">
    <property type="protein sequence ID" value="KAH9289229.1"/>
    <property type="molecule type" value="Genomic_DNA"/>
</dbReference>
<accession>A0AA38C1D9</accession>
<name>A0AA38C1D9_TAXCH</name>
<sequence length="76" mass="8531">YNEAVKDLLSPGKDLILREVKQGNVSVGLTQHNTYSAEEDCVQVKFNQTKCCRSFTSPSFVSLQASCINCMRSQRQ</sequence>
<dbReference type="Proteomes" id="UP000824469">
    <property type="component" value="Unassembled WGS sequence"/>
</dbReference>